<dbReference type="EMBL" id="GEGO01006710">
    <property type="protein sequence ID" value="JAR88694.1"/>
    <property type="molecule type" value="Transcribed_RNA"/>
</dbReference>
<proteinExistence type="predicted"/>
<feature type="region of interest" description="Disordered" evidence="1">
    <location>
        <begin position="112"/>
        <end position="154"/>
    </location>
</feature>
<protein>
    <submittedName>
        <fullName evidence="2">Uncharacterized protein</fullName>
    </submittedName>
</protein>
<evidence type="ECO:0000256" key="1">
    <source>
        <dbReference type="SAM" id="MobiDB-lite"/>
    </source>
</evidence>
<dbReference type="AlphaFoldDB" id="A0A147BD61"/>
<feature type="compositionally biased region" description="Basic and acidic residues" evidence="1">
    <location>
        <begin position="138"/>
        <end position="151"/>
    </location>
</feature>
<accession>A0A147BD61</accession>
<organism evidence="2">
    <name type="scientific">Ixodes ricinus</name>
    <name type="common">Common tick</name>
    <name type="synonym">Acarus ricinus</name>
    <dbReference type="NCBI Taxonomy" id="34613"/>
    <lineage>
        <taxon>Eukaryota</taxon>
        <taxon>Metazoa</taxon>
        <taxon>Ecdysozoa</taxon>
        <taxon>Arthropoda</taxon>
        <taxon>Chelicerata</taxon>
        <taxon>Arachnida</taxon>
        <taxon>Acari</taxon>
        <taxon>Parasitiformes</taxon>
        <taxon>Ixodida</taxon>
        <taxon>Ixodoidea</taxon>
        <taxon>Ixodidae</taxon>
        <taxon>Ixodinae</taxon>
        <taxon>Ixodes</taxon>
    </lineage>
</organism>
<feature type="region of interest" description="Disordered" evidence="1">
    <location>
        <begin position="20"/>
        <end position="46"/>
    </location>
</feature>
<evidence type="ECO:0000313" key="2">
    <source>
        <dbReference type="EMBL" id="JAR88694.1"/>
    </source>
</evidence>
<reference evidence="2" key="1">
    <citation type="journal article" date="2018" name="PLoS Negl. Trop. Dis.">
        <title>Sialome diversity of ticks revealed by RNAseq of single tick salivary glands.</title>
        <authorList>
            <person name="Perner J."/>
            <person name="Kropackova S."/>
            <person name="Kopacek P."/>
            <person name="Ribeiro J.M."/>
        </authorList>
    </citation>
    <scope>NUCLEOTIDE SEQUENCE</scope>
    <source>
        <strain evidence="2">Siblings of single egg batch collected in Ceske Budejovice</strain>
        <tissue evidence="2">Salivary glands</tissue>
    </source>
</reference>
<sequence length="232" mass="24435">MYPSASVCCWAALLKRRAEPAPEPRRGVRRPKAHGQGAAEVSSGRGHLCCQPARVSKLPRTGGRTAAQGRWQRGAPVRRLLVDVPAVGAADVALDQRPLTLSLPALVADAARQATRHRPQGERPPAERPVCLDGAVPDEARPGVHPEERHGNAQRQALGQGVLHARRHGGTFGAGTSTLPCGPGQRCSARGVVGWRAQCRRCGTEPADGPAVAEAAHSDAGPRPPRRVCQGV</sequence>
<feature type="region of interest" description="Disordered" evidence="1">
    <location>
        <begin position="203"/>
        <end position="232"/>
    </location>
</feature>
<name>A0A147BD61_IXORI</name>